<sequence length="123" mass="13989">MWLRICSAQIVGLLHDSQLCRLRDIVDAASLFVSSPRFPLFDIQDCGLKLPACQRQFVRSAGCLPDLRGHCEDSTSQIIYSGARNGCFAIECMILSHDICTDLGRMHDFLWIVYMVLLFIFRC</sequence>
<evidence type="ECO:0000313" key="2">
    <source>
        <dbReference type="Proteomes" id="UP000886523"/>
    </source>
</evidence>
<comment type="caution">
    <text evidence="1">The sequence shown here is derived from an EMBL/GenBank/DDBJ whole genome shotgun (WGS) entry which is preliminary data.</text>
</comment>
<proteinExistence type="predicted"/>
<dbReference type="EMBL" id="MU128926">
    <property type="protein sequence ID" value="KAF9518292.1"/>
    <property type="molecule type" value="Genomic_DNA"/>
</dbReference>
<evidence type="ECO:0000313" key="1">
    <source>
        <dbReference type="EMBL" id="KAF9518292.1"/>
    </source>
</evidence>
<dbReference type="Proteomes" id="UP000886523">
    <property type="component" value="Unassembled WGS sequence"/>
</dbReference>
<reference evidence="1" key="1">
    <citation type="journal article" date="2020" name="Nat. Commun.">
        <title>Large-scale genome sequencing of mycorrhizal fungi provides insights into the early evolution of symbiotic traits.</title>
        <authorList>
            <person name="Miyauchi S."/>
            <person name="Kiss E."/>
            <person name="Kuo A."/>
            <person name="Drula E."/>
            <person name="Kohler A."/>
            <person name="Sanchez-Garcia M."/>
            <person name="Morin E."/>
            <person name="Andreopoulos B."/>
            <person name="Barry K.W."/>
            <person name="Bonito G."/>
            <person name="Buee M."/>
            <person name="Carver A."/>
            <person name="Chen C."/>
            <person name="Cichocki N."/>
            <person name="Clum A."/>
            <person name="Culley D."/>
            <person name="Crous P.W."/>
            <person name="Fauchery L."/>
            <person name="Girlanda M."/>
            <person name="Hayes R.D."/>
            <person name="Keri Z."/>
            <person name="LaButti K."/>
            <person name="Lipzen A."/>
            <person name="Lombard V."/>
            <person name="Magnuson J."/>
            <person name="Maillard F."/>
            <person name="Murat C."/>
            <person name="Nolan M."/>
            <person name="Ohm R.A."/>
            <person name="Pangilinan J."/>
            <person name="Pereira M.F."/>
            <person name="Perotto S."/>
            <person name="Peter M."/>
            <person name="Pfister S."/>
            <person name="Riley R."/>
            <person name="Sitrit Y."/>
            <person name="Stielow J.B."/>
            <person name="Szollosi G."/>
            <person name="Zifcakova L."/>
            <person name="Stursova M."/>
            <person name="Spatafora J.W."/>
            <person name="Tedersoo L."/>
            <person name="Vaario L.M."/>
            <person name="Yamada A."/>
            <person name="Yan M."/>
            <person name="Wang P."/>
            <person name="Xu J."/>
            <person name="Bruns T."/>
            <person name="Baldrian P."/>
            <person name="Vilgalys R."/>
            <person name="Dunand C."/>
            <person name="Henrissat B."/>
            <person name="Grigoriev I.V."/>
            <person name="Hibbett D."/>
            <person name="Nagy L.G."/>
            <person name="Martin F.M."/>
        </authorList>
    </citation>
    <scope>NUCLEOTIDE SEQUENCE</scope>
    <source>
        <strain evidence="1">UP504</strain>
    </source>
</reference>
<accession>A0A9P6B6Q5</accession>
<name>A0A9P6B6Q5_9AGAM</name>
<keyword evidence="2" id="KW-1185">Reference proteome</keyword>
<organism evidence="1 2">
    <name type="scientific">Hydnum rufescens UP504</name>
    <dbReference type="NCBI Taxonomy" id="1448309"/>
    <lineage>
        <taxon>Eukaryota</taxon>
        <taxon>Fungi</taxon>
        <taxon>Dikarya</taxon>
        <taxon>Basidiomycota</taxon>
        <taxon>Agaricomycotina</taxon>
        <taxon>Agaricomycetes</taxon>
        <taxon>Cantharellales</taxon>
        <taxon>Hydnaceae</taxon>
        <taxon>Hydnum</taxon>
    </lineage>
</organism>
<gene>
    <name evidence="1" type="ORF">BS47DRAFT_333304</name>
</gene>
<dbReference type="AlphaFoldDB" id="A0A9P6B6Q5"/>
<protein>
    <submittedName>
        <fullName evidence="1">Uncharacterized protein</fullName>
    </submittedName>
</protein>